<dbReference type="HOGENOM" id="CLU_005209_0_0_11"/>
<accession>F5XK50</accession>
<dbReference type="OrthoDB" id="9148571at2"/>
<reference evidence="1 2" key="1">
    <citation type="submission" date="2011-05" db="EMBL/GenBank/DDBJ databases">
        <title>Whole genome sequence of Microlunatus phosphovorus NM-1.</title>
        <authorList>
            <person name="Hosoyama A."/>
            <person name="Sasaki K."/>
            <person name="Harada T."/>
            <person name="Igarashi R."/>
            <person name="Kawakoshi A."/>
            <person name="Sasagawa M."/>
            <person name="Fukada J."/>
            <person name="Nakamura S."/>
            <person name="Katano Y."/>
            <person name="Hanada S."/>
            <person name="Kamagata Y."/>
            <person name="Nakamura N."/>
            <person name="Yamazaki S."/>
            <person name="Fujita N."/>
        </authorList>
    </citation>
    <scope>NUCLEOTIDE SEQUENCE [LARGE SCALE GENOMIC DNA]</scope>
    <source>
        <strain evidence="2">ATCC 700054 / DSM 10555 / JCM 9379 / NBRC 101784 / NCIMB 13414 / VKM Ac-1990 / NM-1</strain>
    </source>
</reference>
<proteinExistence type="predicted"/>
<dbReference type="Proteomes" id="UP000007947">
    <property type="component" value="Chromosome"/>
</dbReference>
<protein>
    <submittedName>
        <fullName evidence="1">Uncharacterized protein</fullName>
    </submittedName>
</protein>
<organism evidence="1 2">
    <name type="scientific">Microlunatus phosphovorus (strain ATCC 700054 / DSM 10555 / JCM 9379 / NBRC 101784 / NCIMB 13414 / VKM Ac-1990 / NM-1)</name>
    <dbReference type="NCBI Taxonomy" id="1032480"/>
    <lineage>
        <taxon>Bacteria</taxon>
        <taxon>Bacillati</taxon>
        <taxon>Actinomycetota</taxon>
        <taxon>Actinomycetes</taxon>
        <taxon>Propionibacteriales</taxon>
        <taxon>Propionibacteriaceae</taxon>
        <taxon>Microlunatus</taxon>
    </lineage>
</organism>
<dbReference type="eggNOG" id="ENOG502Z964">
    <property type="taxonomic scope" value="Bacteria"/>
</dbReference>
<dbReference type="STRING" id="1032480.MLP_05320"/>
<dbReference type="KEGG" id="mph:MLP_05320"/>
<sequence length="1207" mass="128936">MPVRHLLPFALPTGRTGPTGRLTVYLSPRLKADGVLADYPEWVDWPATLAGLNLRVRVDGAIVPHRVVSPVPSSAVWAATFTPDAPVDGHRFVDFSHTPLQPMASGRVATSILDTYVRMAAEHPDGPPDGAQLLALAAAAGLLDGAGTGVPDPGSLAEAADYRAPMDDRDTRKPEAPDFDVHASISLLGHHPELLRHLGLAIDLEIGLPASPGRVRVTLGYGGAGGQAREIGLITLTTPDFLAQPNPDPKLREQSRGFLALAAEKAFLTMMDPHLAASRLSQAAAQADQFGEGVLPALDSRALTLIRPDLSTTYRNRTERQTELETELQASLAPGGSPVELFAEDLTIGQRIDVFDLTGAGRWSSLFQRRTKQGYAFPRDKSLSIVPKPDEGWNTTVLVTEQEDVRVLHQNPEQDAILRPTALFRLDDAFYKWDGWSGAVPTPSSVLDSVTGQPVEASDNLPTADQTAQVAVDYGVVPRTLPRLRFGRTYQFRGRCVDLAGNSCDLATANPTGAASPPEPFGRLEPIAAPTAVRRAPRPIPGIGDSPDTLVLLGDYDLADTDVEAVERLFFPGRVGQDLCELHGLPAGGVDPASYADLVTRDALDLADQTETDERTGELMVTGPPQPAIGYLSDPAAVGLRLDLPALGVPVALSLKGVWPERQATRLVVAAGDPSAVVDPDPDTDLTVFVPQAEIVTGSVSYRIDPAFLDHFALWQRLSAVDQAELSERVMGGEHWMFTPARPLTLIHAVRRPLLAPEVDRLAVDRDLGSAGLRLSGTLVASCLSTDRVTIGAAWTDTVDDPALDAPVPRRTAIGLGTVTVPRSTKNEVSIESLEKRLPDTKRHEATLRLEAYSSFAEYFTEEKAVVLADRPVLLDRKGVVASSVEVRLPDGRRADVGTDIRIDERRGAIVRLPGGVIRSGTQVSVRYVSRPISRTSDEAGSPSFSIIFPNTVAPPAPVVSDVVPASARDTTGHHSGQVLRIYLARPWLVSGDGEGLAVDLSATRVGRDPLLAGGADIPELTAAHFPRATAVTDVDGTPLAVHPVTFDATSRRWYADIELADGFGYRPFLQLTLARYQPDSVDGATRSAGVTLDAVRLGLVRATIATRVGKSVEIEVSGLDGLGNSVQVSLQQADPNIADPELRWSSVGDPVGLVATSEGSVTTWSGSIEVPASATRLLVEEFEPGLREQDGTTVLTTVFVETIPLI</sequence>
<keyword evidence="2" id="KW-1185">Reference proteome</keyword>
<evidence type="ECO:0000313" key="2">
    <source>
        <dbReference type="Proteomes" id="UP000007947"/>
    </source>
</evidence>
<dbReference type="AlphaFoldDB" id="F5XK50"/>
<dbReference type="RefSeq" id="WP_013861435.1">
    <property type="nucleotide sequence ID" value="NC_015635.1"/>
</dbReference>
<evidence type="ECO:0000313" key="1">
    <source>
        <dbReference type="EMBL" id="BAK33546.1"/>
    </source>
</evidence>
<gene>
    <name evidence="1" type="ordered locus">MLP_05320</name>
</gene>
<dbReference type="EMBL" id="AP012204">
    <property type="protein sequence ID" value="BAK33546.1"/>
    <property type="molecule type" value="Genomic_DNA"/>
</dbReference>
<name>F5XK50_MICPN</name>